<dbReference type="Gene3D" id="3.40.50.2000">
    <property type="entry name" value="Glycogen Phosphorylase B"/>
    <property type="match status" value="2"/>
</dbReference>
<proteinExistence type="predicted"/>
<protein>
    <submittedName>
        <fullName evidence="2">Lipopolysaccharide core biosynthesis glycosyl transferase</fullName>
    </submittedName>
</protein>
<organism evidence="2 3">
    <name type="scientific">Acidomonas methanolica NBRC 104435</name>
    <dbReference type="NCBI Taxonomy" id="1231351"/>
    <lineage>
        <taxon>Bacteria</taxon>
        <taxon>Pseudomonadati</taxon>
        <taxon>Pseudomonadota</taxon>
        <taxon>Alphaproteobacteria</taxon>
        <taxon>Acetobacterales</taxon>
        <taxon>Acetobacteraceae</taxon>
        <taxon>Acidomonas</taxon>
    </lineage>
</organism>
<dbReference type="InterPro" id="IPR028098">
    <property type="entry name" value="Glyco_trans_4-like_N"/>
</dbReference>
<dbReference type="Pfam" id="PF13692">
    <property type="entry name" value="Glyco_trans_1_4"/>
    <property type="match status" value="1"/>
</dbReference>
<feature type="domain" description="Glycosyltransferase subfamily 4-like N-terminal" evidence="1">
    <location>
        <begin position="13"/>
        <end position="136"/>
    </location>
</feature>
<sequence length="333" mass="36377">MRILHCIDTQEVAGTERHVAELAAFQARGHEVTVLIGRRTADPFTGEDIISRLCAPVETLRAGRSGYGAALAALTRRRRFDIVHTHLGRASFRARWLAARRPALIATLHNRYAPRAYGGHDGLICIARWQAERVTGKHLAVIGNWTQAGPPEPVRRAALRAEFGIGADEFLIGAAGRFVPEKRFDLLIEAFRHAGLPGARLILFGAGPEESRLRGLADSGVIFGGYRADLPGDLAGLDGFVLPSRREPFGLVLLEAMAARLPVCATGAGGVTDILAEAPDCLVPPEDVGALAEGLRRLRRQGARDWALDRWRLPVRAAEIETFYRSVVAMRRR</sequence>
<evidence type="ECO:0000313" key="3">
    <source>
        <dbReference type="Proteomes" id="UP000019760"/>
    </source>
</evidence>
<reference evidence="3" key="1">
    <citation type="journal article" date="2014" name="FEMS Microbiol. Lett.">
        <title>Draft Genomic DNA Sequence of the Facultatively Methylotrophic Bacterium Acidomonas methanolica type strain MB58.</title>
        <authorList>
            <person name="Higashiura N."/>
            <person name="Hadano H."/>
            <person name="Hirakawa H."/>
            <person name="Matsutani M."/>
            <person name="Takabe S."/>
            <person name="Matsushita K."/>
            <person name="Azuma Y."/>
        </authorList>
    </citation>
    <scope>NUCLEOTIDE SEQUENCE [LARGE SCALE GENOMIC DNA]</scope>
    <source>
        <strain evidence="3">MB58</strain>
    </source>
</reference>
<dbReference type="Pfam" id="PF13439">
    <property type="entry name" value="Glyco_transf_4"/>
    <property type="match status" value="1"/>
</dbReference>
<comment type="caution">
    <text evidence="2">The sequence shown here is derived from an EMBL/GenBank/DDBJ whole genome shotgun (WGS) entry which is preliminary data.</text>
</comment>
<dbReference type="EMBL" id="BAND01000013">
    <property type="protein sequence ID" value="GAJ28100.1"/>
    <property type="molecule type" value="Genomic_DNA"/>
</dbReference>
<keyword evidence="2" id="KW-0808">Transferase</keyword>
<keyword evidence="3" id="KW-1185">Reference proteome</keyword>
<dbReference type="PANTHER" id="PTHR12526:SF634">
    <property type="entry name" value="BLL3361 PROTEIN"/>
    <property type="match status" value="1"/>
</dbReference>
<dbReference type="RefSeq" id="WP_042056347.1">
    <property type="nucleotide sequence ID" value="NZ_BAND01000013.1"/>
</dbReference>
<evidence type="ECO:0000259" key="1">
    <source>
        <dbReference type="Pfam" id="PF13439"/>
    </source>
</evidence>
<dbReference type="AlphaFoldDB" id="A0A023D2X0"/>
<dbReference type="PANTHER" id="PTHR12526">
    <property type="entry name" value="GLYCOSYLTRANSFERASE"/>
    <property type="match status" value="1"/>
</dbReference>
<dbReference type="SUPFAM" id="SSF53756">
    <property type="entry name" value="UDP-Glycosyltransferase/glycogen phosphorylase"/>
    <property type="match status" value="1"/>
</dbReference>
<accession>A0A023D2X0</accession>
<dbReference type="Proteomes" id="UP000019760">
    <property type="component" value="Unassembled WGS sequence"/>
</dbReference>
<evidence type="ECO:0000313" key="2">
    <source>
        <dbReference type="EMBL" id="GAJ28100.1"/>
    </source>
</evidence>
<dbReference type="CDD" id="cd03811">
    <property type="entry name" value="GT4_GT28_WabH-like"/>
    <property type="match status" value="1"/>
</dbReference>
<gene>
    <name evidence="2" type="ORF">Amme_013_064</name>
</gene>
<name>A0A023D2X0_ACIMT</name>
<dbReference type="GO" id="GO:0016757">
    <property type="term" value="F:glycosyltransferase activity"/>
    <property type="evidence" value="ECO:0007669"/>
    <property type="project" value="UniProtKB-ARBA"/>
</dbReference>
<dbReference type="OrthoDB" id="529131at2"/>
<reference evidence="2 3" key="2">
    <citation type="journal article" date="2014" name="FEMS Microbiol. Lett.">
        <title>Draft genomic DNA sequence of the facultatively methylotrophic bacterium Acidomonas methanolica type strain MB58.</title>
        <authorList>
            <person name="Higashiura N."/>
            <person name="Hadano H."/>
            <person name="Hirakawa H."/>
            <person name="Matsutani M."/>
            <person name="Takabe S."/>
            <person name="Matsushita K."/>
            <person name="Azuma Y."/>
        </authorList>
    </citation>
    <scope>NUCLEOTIDE SEQUENCE [LARGE SCALE GENOMIC DNA]</scope>
    <source>
        <strain evidence="2 3">MB58</strain>
    </source>
</reference>